<reference evidence="2" key="1">
    <citation type="submission" date="2022-01" db="EMBL/GenBank/DDBJ databases">
        <authorList>
            <person name="King R."/>
        </authorList>
    </citation>
    <scope>NUCLEOTIDE SEQUENCE</scope>
</reference>
<keyword evidence="3" id="KW-1185">Reference proteome</keyword>
<reference evidence="2" key="2">
    <citation type="submission" date="2022-10" db="EMBL/GenBank/DDBJ databases">
        <authorList>
            <consortium name="ENA_rothamsted_submissions"/>
            <consortium name="culmorum"/>
            <person name="King R."/>
        </authorList>
    </citation>
    <scope>NUCLEOTIDE SEQUENCE</scope>
</reference>
<name>A0A9N9RMF3_9DIPT</name>
<feature type="chain" id="PRO_5040437094" evidence="1">
    <location>
        <begin position="21"/>
        <end position="108"/>
    </location>
</feature>
<proteinExistence type="predicted"/>
<evidence type="ECO:0000313" key="3">
    <source>
        <dbReference type="Proteomes" id="UP001153620"/>
    </source>
</evidence>
<accession>A0A9N9RMF3</accession>
<evidence type="ECO:0000256" key="1">
    <source>
        <dbReference type="SAM" id="SignalP"/>
    </source>
</evidence>
<sequence length="108" mass="11780">MTRIVCSVLVISIFVSAAIAGGNSDCTEITANFENLSQGLQTQFYDLITLSSHRPEQEIILAVKEETLDILNTYPDLGENDVDSLYFIDSKGDSGAICIIKFINTTDA</sequence>
<dbReference type="AlphaFoldDB" id="A0A9N9RMF3"/>
<keyword evidence="1" id="KW-0732">Signal</keyword>
<feature type="signal peptide" evidence="1">
    <location>
        <begin position="1"/>
        <end position="20"/>
    </location>
</feature>
<evidence type="ECO:0000313" key="2">
    <source>
        <dbReference type="EMBL" id="CAG9798976.1"/>
    </source>
</evidence>
<gene>
    <name evidence="2" type="ORF">CHIRRI_LOCUS1951</name>
</gene>
<dbReference type="EMBL" id="OU895877">
    <property type="protein sequence ID" value="CAG9798976.1"/>
    <property type="molecule type" value="Genomic_DNA"/>
</dbReference>
<dbReference type="Proteomes" id="UP001153620">
    <property type="component" value="Chromosome 1"/>
</dbReference>
<organism evidence="2 3">
    <name type="scientific">Chironomus riparius</name>
    <dbReference type="NCBI Taxonomy" id="315576"/>
    <lineage>
        <taxon>Eukaryota</taxon>
        <taxon>Metazoa</taxon>
        <taxon>Ecdysozoa</taxon>
        <taxon>Arthropoda</taxon>
        <taxon>Hexapoda</taxon>
        <taxon>Insecta</taxon>
        <taxon>Pterygota</taxon>
        <taxon>Neoptera</taxon>
        <taxon>Endopterygota</taxon>
        <taxon>Diptera</taxon>
        <taxon>Nematocera</taxon>
        <taxon>Chironomoidea</taxon>
        <taxon>Chironomidae</taxon>
        <taxon>Chironominae</taxon>
        <taxon>Chironomus</taxon>
    </lineage>
</organism>
<protein>
    <submittedName>
        <fullName evidence="2">Uncharacterized protein</fullName>
    </submittedName>
</protein>